<name>A0A812YCB0_9DINO</name>
<keyword evidence="2" id="KW-1185">Reference proteome</keyword>
<dbReference type="EMBL" id="CAJNJA010041416">
    <property type="protein sequence ID" value="CAE7774857.1"/>
    <property type="molecule type" value="Genomic_DNA"/>
</dbReference>
<dbReference type="Proteomes" id="UP000601435">
    <property type="component" value="Unassembled WGS sequence"/>
</dbReference>
<dbReference type="AlphaFoldDB" id="A0A812YCB0"/>
<protein>
    <submittedName>
        <fullName evidence="1">Uncharacterized protein</fullName>
    </submittedName>
</protein>
<sequence length="406" mass="45358">MRHKVRTHVFAEPGRERNEKWHQFFSTKAVFFHPVLRNSAEEGEANDEAISQKCAVLSEDGDRDSISLMVSDMGYLDMIQRMGKRGAAVLVFVPARCLSVLRNYRKAGVQVIEIKPRNEQVFTVRAVLHSDGSGRVELTNPCYPKDITGDGELCYNFLRDLGYVQEEHEYICHAAAKLWHANRLGQITLFPMQQGIEDICTRVSARSRGEWLRQNGECALVLPISARGGTLSRKDIKTYSSAAARKVFRGGGPFMIRDSVNMVDQALTKLGYLDNGMNSDLAEAMLVFVNAAENLHTLRKKLDALPAPGDTVTDVRDKLRYSFLSHLSGGQWRIAPKDGMVRVLLNRGGFLANEKAASAAEVFCAMENYAKEHDLPKMKTYNGYVFRILRAANSTPNSTGTVEFST</sequence>
<evidence type="ECO:0000313" key="2">
    <source>
        <dbReference type="Proteomes" id="UP000601435"/>
    </source>
</evidence>
<organism evidence="1 2">
    <name type="scientific">Symbiodinium necroappetens</name>
    <dbReference type="NCBI Taxonomy" id="1628268"/>
    <lineage>
        <taxon>Eukaryota</taxon>
        <taxon>Sar</taxon>
        <taxon>Alveolata</taxon>
        <taxon>Dinophyceae</taxon>
        <taxon>Suessiales</taxon>
        <taxon>Symbiodiniaceae</taxon>
        <taxon>Symbiodinium</taxon>
    </lineage>
</organism>
<gene>
    <name evidence="1" type="ORF">SNEC2469_LOCUS22665</name>
</gene>
<comment type="caution">
    <text evidence="1">The sequence shown here is derived from an EMBL/GenBank/DDBJ whole genome shotgun (WGS) entry which is preliminary data.</text>
</comment>
<evidence type="ECO:0000313" key="1">
    <source>
        <dbReference type="EMBL" id="CAE7774857.1"/>
    </source>
</evidence>
<reference evidence="1" key="1">
    <citation type="submission" date="2021-02" db="EMBL/GenBank/DDBJ databases">
        <authorList>
            <person name="Dougan E. K."/>
            <person name="Rhodes N."/>
            <person name="Thang M."/>
            <person name="Chan C."/>
        </authorList>
    </citation>
    <scope>NUCLEOTIDE SEQUENCE</scope>
</reference>
<dbReference type="OrthoDB" id="446372at2759"/>
<accession>A0A812YCB0</accession>
<proteinExistence type="predicted"/>